<keyword evidence="1" id="KW-0812">Transmembrane</keyword>
<feature type="transmembrane region" description="Helical" evidence="1">
    <location>
        <begin position="112"/>
        <end position="135"/>
    </location>
</feature>
<dbReference type="AlphaFoldDB" id="A0AAJ1ICQ2"/>
<sequence length="193" mass="21006">MLYNFFAKFDVMGRRGMLIIIPVFTILNLAFSALNSYALRSPLFLDSFFTVAGAVCYGPLAGVIIAAATNLAMEVVYGFTSWYWPFMICGIATALITGGMAKRGYFSKQIHLTIAIFAVTVSNAFLGAFIAYLLFSGDSGVGIDVLVSAFTETGMSVLTALFVARLPANLIDKMIAVYVGYGVYRLYQRGREV</sequence>
<evidence type="ECO:0008006" key="4">
    <source>
        <dbReference type="Google" id="ProtNLM"/>
    </source>
</evidence>
<reference evidence="2 3" key="1">
    <citation type="submission" date="2022-12" db="EMBL/GenBank/DDBJ databases">
        <title>Metagenome assembled genome from gulf of manar.</title>
        <authorList>
            <person name="Kohli P."/>
            <person name="Pk S."/>
            <person name="Venkata Ramana C."/>
            <person name="Sasikala C."/>
        </authorList>
    </citation>
    <scope>NUCLEOTIDE SEQUENCE [LARGE SCALE GENOMIC DNA]</scope>
    <source>
        <strain evidence="2">JB008</strain>
    </source>
</reference>
<dbReference type="Gene3D" id="1.10.1760.20">
    <property type="match status" value="1"/>
</dbReference>
<dbReference type="GO" id="GO:0022857">
    <property type="term" value="F:transmembrane transporter activity"/>
    <property type="evidence" value="ECO:0007669"/>
    <property type="project" value="InterPro"/>
</dbReference>
<protein>
    <recommendedName>
        <fullName evidence="4">ECF transporter S component</fullName>
    </recommendedName>
</protein>
<keyword evidence="1" id="KW-1133">Transmembrane helix</keyword>
<feature type="transmembrane region" description="Helical" evidence="1">
    <location>
        <begin position="141"/>
        <end position="164"/>
    </location>
</feature>
<dbReference type="Pfam" id="PF12822">
    <property type="entry name" value="ECF_trnsprt"/>
    <property type="match status" value="1"/>
</dbReference>
<feature type="transmembrane region" description="Helical" evidence="1">
    <location>
        <begin position="43"/>
        <end position="69"/>
    </location>
</feature>
<dbReference type="InterPro" id="IPR024529">
    <property type="entry name" value="ECF_trnsprt_substrate-spec"/>
</dbReference>
<gene>
    <name evidence="2" type="ORF">PQJ61_08890</name>
</gene>
<accession>A0AAJ1ICQ2</accession>
<proteinExistence type="predicted"/>
<dbReference type="EMBL" id="JAQQAL010000018">
    <property type="protein sequence ID" value="MDC7226870.1"/>
    <property type="molecule type" value="Genomic_DNA"/>
</dbReference>
<dbReference type="Proteomes" id="UP001221217">
    <property type="component" value="Unassembled WGS sequence"/>
</dbReference>
<evidence type="ECO:0000313" key="3">
    <source>
        <dbReference type="Proteomes" id="UP001221217"/>
    </source>
</evidence>
<comment type="caution">
    <text evidence="2">The sequence shown here is derived from an EMBL/GenBank/DDBJ whole genome shotgun (WGS) entry which is preliminary data.</text>
</comment>
<evidence type="ECO:0000313" key="2">
    <source>
        <dbReference type="EMBL" id="MDC7226870.1"/>
    </source>
</evidence>
<keyword evidence="1" id="KW-0472">Membrane</keyword>
<feature type="transmembrane region" description="Helical" evidence="1">
    <location>
        <begin position="81"/>
        <end position="100"/>
    </location>
</feature>
<feature type="transmembrane region" description="Helical" evidence="1">
    <location>
        <begin position="12"/>
        <end position="31"/>
    </location>
</feature>
<evidence type="ECO:0000256" key="1">
    <source>
        <dbReference type="SAM" id="Phobius"/>
    </source>
</evidence>
<organism evidence="2 3">
    <name type="scientific">Candidatus Thalassospirochaeta sargassi</name>
    <dbReference type="NCBI Taxonomy" id="3119039"/>
    <lineage>
        <taxon>Bacteria</taxon>
        <taxon>Pseudomonadati</taxon>
        <taxon>Spirochaetota</taxon>
        <taxon>Spirochaetia</taxon>
        <taxon>Spirochaetales</taxon>
        <taxon>Spirochaetaceae</taxon>
        <taxon>Candidatus Thalassospirochaeta</taxon>
    </lineage>
</organism>
<name>A0AAJ1ICQ2_9SPIO</name>